<feature type="domain" description="1,4-alpha-glucan branching enzyme GlgB N-terminal" evidence="5">
    <location>
        <begin position="12"/>
        <end position="101"/>
    </location>
</feature>
<gene>
    <name evidence="6" type="ORF">BUTYVIB_01620</name>
</gene>
<dbReference type="GeneID" id="98918154"/>
<dbReference type="GO" id="GO:0005829">
    <property type="term" value="C:cytosol"/>
    <property type="evidence" value="ECO:0007669"/>
    <property type="project" value="TreeGrafter"/>
</dbReference>
<organism evidence="6 7">
    <name type="scientific">Eshraghiella crossota DSM 2876</name>
    <dbReference type="NCBI Taxonomy" id="511680"/>
    <lineage>
        <taxon>Bacteria</taxon>
        <taxon>Bacillati</taxon>
        <taxon>Bacillota</taxon>
        <taxon>Clostridia</taxon>
        <taxon>Lachnospirales</taxon>
        <taxon>Lachnospiraceae</taxon>
        <taxon>Eshraghiella</taxon>
    </lineage>
</organism>
<dbReference type="InterPro" id="IPR013780">
    <property type="entry name" value="Glyco_hydro_b"/>
</dbReference>
<accession>D4S0K1</accession>
<dbReference type="SUPFAM" id="SSF51011">
    <property type="entry name" value="Glycosyl hydrolase domain"/>
    <property type="match status" value="1"/>
</dbReference>
<dbReference type="RefSeq" id="WP_005603323.1">
    <property type="nucleotide sequence ID" value="NZ_GG663524.1"/>
</dbReference>
<dbReference type="Proteomes" id="UP000006238">
    <property type="component" value="Unassembled WGS sequence"/>
</dbReference>
<dbReference type="PANTHER" id="PTHR43651:SF3">
    <property type="entry name" value="1,4-ALPHA-GLUCAN-BRANCHING ENZYME"/>
    <property type="match status" value="1"/>
</dbReference>
<dbReference type="InterPro" id="IPR013783">
    <property type="entry name" value="Ig-like_fold"/>
</dbReference>
<feature type="domain" description="Glycoside hydrolase family 13 N-terminal" evidence="4">
    <location>
        <begin position="127"/>
        <end position="209"/>
    </location>
</feature>
<dbReference type="Gene3D" id="3.20.20.80">
    <property type="entry name" value="Glycosidases"/>
    <property type="match status" value="2"/>
</dbReference>
<dbReference type="EMBL" id="ABWN01000030">
    <property type="protein sequence ID" value="EFF68349.1"/>
    <property type="molecule type" value="Genomic_DNA"/>
</dbReference>
<dbReference type="CDD" id="cd02855">
    <property type="entry name" value="E_set_GBE_prok_N"/>
    <property type="match status" value="1"/>
</dbReference>
<dbReference type="GO" id="GO:0003844">
    <property type="term" value="F:1,4-alpha-glucan branching enzyme activity"/>
    <property type="evidence" value="ECO:0007669"/>
    <property type="project" value="InterPro"/>
</dbReference>
<dbReference type="AlphaFoldDB" id="D4S0K1"/>
<sequence length="672" mass="76106">MDKKLYDLMNWPDIEGIIYSDGCNPKNLLGTHSVKGGILIQSFYPAAVGATVKAADGKTYEMEMADEEGYFAVLIPVKSKFAYTVEFRFEDGNTFETDDAYNYPSMIKKSDLKSFIEGNNNHVYRFLGAHEMDYKGTKGVDFAIWAPEALRVSVVGEFNNWDGRIHQLEAIDSTGVFELFVPGVKASSLYKFEIRLKGGKVVLITDPFSKMAESKSEPASFVCDDNFKWSDEEWLSNRKSRNKYKEAPMSVYAYSLPDEDVTYKEITQAIENTFSESRFTHVVLKNVINTYTGLYLDYDRTGYFSINNRYGSLDDFKTLINSLHKRNIGVLIQWNFDDINVGRNEVANIMYSSASYIIEELHADGIVADRLGNAVYLDFERDKWTSNMFGGRENLEAVDFIRGLNEIFGKQYKDVITVADDRAGWPDVTGSIKEEGALGFDYSINHIFGDNLIYFLGCDPLFRKGRYNKLSLSMVTFYNQDSILAFDADSINMLEAKIPGRIHGDKMANLRAAFAYSFAHPGKKTIYSGNGEETWNTFVKALTDFYNKHSELSEMDYESDGFEWINNISGNECVLSFVRKSKDGRILVVIANFTPVIREKYKIGVPFEGRYKEIFNTDDEKFGGSGILNKRAVSSKKDECDGRADSIRLTLPPLGVIVLDYTKTVAKKGNTK</sequence>
<evidence type="ECO:0000256" key="1">
    <source>
        <dbReference type="ARBA" id="ARBA00002953"/>
    </source>
</evidence>
<comment type="function">
    <text evidence="1">Catalyzes the formation of the alpha-1,6-glucosidic linkages in glycogen by scission of a 1,4-alpha-linked oligosaccharide from growing alpha-1,4-glucan chains and the subsequent attachment of the oligosaccharide to the alpha-1,6 position.</text>
</comment>
<reference evidence="6 7" key="1">
    <citation type="submission" date="2010-02" db="EMBL/GenBank/DDBJ databases">
        <authorList>
            <person name="Weinstock G."/>
            <person name="Sodergren E."/>
            <person name="Clifton S."/>
            <person name="Fulton L."/>
            <person name="Fulton B."/>
            <person name="Courtney L."/>
            <person name="Fronick C."/>
            <person name="Harrison M."/>
            <person name="Strong C."/>
            <person name="Farmer C."/>
            <person name="Delahaunty K."/>
            <person name="Markovic C."/>
            <person name="Hall O."/>
            <person name="Minx P."/>
            <person name="Tomlinson C."/>
            <person name="Mitreva M."/>
            <person name="Nelson J."/>
            <person name="Hou S."/>
            <person name="Wollam A."/>
            <person name="Pepin K.H."/>
            <person name="Johnson M."/>
            <person name="Bhonagiri V."/>
            <person name="Zhang X."/>
            <person name="Suruliraj S."/>
            <person name="Warren W."/>
            <person name="Chinwalla A."/>
            <person name="Mardis E.R."/>
            <person name="Wilson R.K."/>
        </authorList>
    </citation>
    <scope>NUCLEOTIDE SEQUENCE [LARGE SCALE GENOMIC DNA]</scope>
    <source>
        <strain evidence="6 7">DSM 2876</strain>
    </source>
</reference>
<evidence type="ECO:0000259" key="5">
    <source>
        <dbReference type="Pfam" id="PF22019"/>
    </source>
</evidence>
<dbReference type="Pfam" id="PF22019">
    <property type="entry name" value="GlgB_N"/>
    <property type="match status" value="1"/>
</dbReference>
<dbReference type="Pfam" id="PF02922">
    <property type="entry name" value="CBM_48"/>
    <property type="match status" value="1"/>
</dbReference>
<dbReference type="GO" id="GO:0043169">
    <property type="term" value="F:cation binding"/>
    <property type="evidence" value="ECO:0007669"/>
    <property type="project" value="InterPro"/>
</dbReference>
<dbReference type="STRING" id="45851.BHV86_09660"/>
<dbReference type="Gene3D" id="2.60.40.10">
    <property type="entry name" value="Immunoglobulins"/>
    <property type="match status" value="1"/>
</dbReference>
<dbReference type="InterPro" id="IPR054169">
    <property type="entry name" value="GlgB_N"/>
</dbReference>
<dbReference type="InterPro" id="IPR017853">
    <property type="entry name" value="GH"/>
</dbReference>
<dbReference type="SUPFAM" id="SSF81296">
    <property type="entry name" value="E set domains"/>
    <property type="match status" value="2"/>
</dbReference>
<evidence type="ECO:0000313" key="6">
    <source>
        <dbReference type="EMBL" id="EFF68349.1"/>
    </source>
</evidence>
<dbReference type="FunFam" id="2.60.40.1180:FF:000002">
    <property type="entry name" value="1,4-alpha-glucan branching enzyme GlgB"/>
    <property type="match status" value="1"/>
</dbReference>
<dbReference type="InterPro" id="IPR014756">
    <property type="entry name" value="Ig_E-set"/>
</dbReference>
<dbReference type="PIRSF" id="PIRSF000463">
    <property type="entry name" value="GlgB"/>
    <property type="match status" value="1"/>
</dbReference>
<dbReference type="SUPFAM" id="SSF51445">
    <property type="entry name" value="(Trans)glycosidases"/>
    <property type="match status" value="1"/>
</dbReference>
<dbReference type="eggNOG" id="COG0296">
    <property type="taxonomic scope" value="Bacteria"/>
</dbReference>
<dbReference type="InterPro" id="IPR004193">
    <property type="entry name" value="Glyco_hydro_13_N"/>
</dbReference>
<dbReference type="InterPro" id="IPR044143">
    <property type="entry name" value="GlgB_N_E_set_prok"/>
</dbReference>
<dbReference type="Pfam" id="PF02806">
    <property type="entry name" value="Alpha-amylase_C"/>
    <property type="match status" value="1"/>
</dbReference>
<keyword evidence="2" id="KW-0808">Transferase</keyword>
<feature type="domain" description="Alpha-amylase/branching enzyme C-terminal all beta" evidence="3">
    <location>
        <begin position="564"/>
        <end position="660"/>
    </location>
</feature>
<dbReference type="InterPro" id="IPR006048">
    <property type="entry name" value="A-amylase/branching_C"/>
</dbReference>
<dbReference type="PANTHER" id="PTHR43651">
    <property type="entry name" value="1,4-ALPHA-GLUCAN-BRANCHING ENZYME"/>
    <property type="match status" value="1"/>
</dbReference>
<dbReference type="InterPro" id="IPR037439">
    <property type="entry name" value="Branching_enzy"/>
</dbReference>
<dbReference type="HOGENOM" id="CLU_004245_2_0_9"/>
<dbReference type="GO" id="GO:0004553">
    <property type="term" value="F:hydrolase activity, hydrolyzing O-glycosyl compounds"/>
    <property type="evidence" value="ECO:0007669"/>
    <property type="project" value="InterPro"/>
</dbReference>
<dbReference type="GO" id="GO:0005978">
    <property type="term" value="P:glycogen biosynthetic process"/>
    <property type="evidence" value="ECO:0007669"/>
    <property type="project" value="InterPro"/>
</dbReference>
<evidence type="ECO:0000259" key="3">
    <source>
        <dbReference type="Pfam" id="PF02806"/>
    </source>
</evidence>
<evidence type="ECO:0000256" key="2">
    <source>
        <dbReference type="ARBA" id="ARBA00022676"/>
    </source>
</evidence>
<evidence type="ECO:0000313" key="7">
    <source>
        <dbReference type="Proteomes" id="UP000006238"/>
    </source>
</evidence>
<name>D4S0K1_9FIRM</name>
<evidence type="ECO:0000259" key="4">
    <source>
        <dbReference type="Pfam" id="PF02922"/>
    </source>
</evidence>
<keyword evidence="7" id="KW-1185">Reference proteome</keyword>
<protein>
    <submittedName>
        <fullName evidence="6">Putative 1,4-alpha-glucan branching enzyme</fullName>
    </submittedName>
</protein>
<dbReference type="Gene3D" id="2.60.40.1180">
    <property type="entry name" value="Golgi alpha-mannosidase II"/>
    <property type="match status" value="1"/>
</dbReference>
<comment type="caution">
    <text evidence="6">The sequence shown here is derived from an EMBL/GenBank/DDBJ whole genome shotgun (WGS) entry which is preliminary data.</text>
</comment>
<keyword evidence="2" id="KW-0328">Glycosyltransferase</keyword>
<proteinExistence type="predicted"/>